<reference evidence="1" key="1">
    <citation type="submission" date="2023-12" db="EMBL/GenBank/DDBJ databases">
        <title>Genome assembly of Anisodus tanguticus.</title>
        <authorList>
            <person name="Wang Y.-J."/>
        </authorList>
    </citation>
    <scope>NUCLEOTIDE SEQUENCE</scope>
    <source>
        <strain evidence="1">KB-2021</strain>
        <tissue evidence="1">Leaf</tissue>
    </source>
</reference>
<protein>
    <submittedName>
        <fullName evidence="1">Uncharacterized protein</fullName>
    </submittedName>
</protein>
<evidence type="ECO:0000313" key="1">
    <source>
        <dbReference type="EMBL" id="KAK4359645.1"/>
    </source>
</evidence>
<evidence type="ECO:0000313" key="2">
    <source>
        <dbReference type="Proteomes" id="UP001291623"/>
    </source>
</evidence>
<name>A0AAE1RXC4_9SOLA</name>
<dbReference type="AlphaFoldDB" id="A0AAE1RXC4"/>
<keyword evidence="2" id="KW-1185">Reference proteome</keyword>
<comment type="caution">
    <text evidence="1">The sequence shown here is derived from an EMBL/GenBank/DDBJ whole genome shotgun (WGS) entry which is preliminary data.</text>
</comment>
<sequence>MKELERPNSTYSPGDCERNLKGQSVQLEYKVSAFGRKLISSIAFTSNFPDQHPVHFLNECTKPEILHAHLIKTQNLECNTYAANSMLLWLL</sequence>
<proteinExistence type="predicted"/>
<organism evidence="1 2">
    <name type="scientific">Anisodus tanguticus</name>
    <dbReference type="NCBI Taxonomy" id="243964"/>
    <lineage>
        <taxon>Eukaryota</taxon>
        <taxon>Viridiplantae</taxon>
        <taxon>Streptophyta</taxon>
        <taxon>Embryophyta</taxon>
        <taxon>Tracheophyta</taxon>
        <taxon>Spermatophyta</taxon>
        <taxon>Magnoliopsida</taxon>
        <taxon>eudicotyledons</taxon>
        <taxon>Gunneridae</taxon>
        <taxon>Pentapetalae</taxon>
        <taxon>asterids</taxon>
        <taxon>lamiids</taxon>
        <taxon>Solanales</taxon>
        <taxon>Solanaceae</taxon>
        <taxon>Solanoideae</taxon>
        <taxon>Hyoscyameae</taxon>
        <taxon>Anisodus</taxon>
    </lineage>
</organism>
<dbReference type="EMBL" id="JAVYJV010000011">
    <property type="protein sequence ID" value="KAK4359645.1"/>
    <property type="molecule type" value="Genomic_DNA"/>
</dbReference>
<gene>
    <name evidence="1" type="ORF">RND71_021874</name>
</gene>
<dbReference type="Proteomes" id="UP001291623">
    <property type="component" value="Unassembled WGS sequence"/>
</dbReference>
<accession>A0AAE1RXC4</accession>